<dbReference type="InterPro" id="IPR057499">
    <property type="entry name" value="Kelch_FKB95"/>
</dbReference>
<keyword evidence="3" id="KW-1185">Reference proteome</keyword>
<protein>
    <recommendedName>
        <fullName evidence="1">FKB95-like N-terminal Kelch domain-containing protein</fullName>
    </recommendedName>
</protein>
<dbReference type="EMBL" id="KB870807">
    <property type="protein sequence ID" value="EOA32276.1"/>
    <property type="molecule type" value="Genomic_DNA"/>
</dbReference>
<reference evidence="3" key="1">
    <citation type="journal article" date="2013" name="Nat. Genet.">
        <title>The Capsella rubella genome and the genomic consequences of rapid mating system evolution.</title>
        <authorList>
            <person name="Slotte T."/>
            <person name="Hazzouri K.M."/>
            <person name="Agren J.A."/>
            <person name="Koenig D."/>
            <person name="Maumus F."/>
            <person name="Guo Y.L."/>
            <person name="Steige K."/>
            <person name="Platts A.E."/>
            <person name="Escobar J.S."/>
            <person name="Newman L.K."/>
            <person name="Wang W."/>
            <person name="Mandakova T."/>
            <person name="Vello E."/>
            <person name="Smith L.M."/>
            <person name="Henz S.R."/>
            <person name="Steffen J."/>
            <person name="Takuno S."/>
            <person name="Brandvain Y."/>
            <person name="Coop G."/>
            <person name="Andolfatto P."/>
            <person name="Hu T.T."/>
            <person name="Blanchette M."/>
            <person name="Clark R.M."/>
            <person name="Quesneville H."/>
            <person name="Nordborg M."/>
            <person name="Gaut B.S."/>
            <person name="Lysak M.A."/>
            <person name="Jenkins J."/>
            <person name="Grimwood J."/>
            <person name="Chapman J."/>
            <person name="Prochnik S."/>
            <person name="Shu S."/>
            <person name="Rokhsar D."/>
            <person name="Schmutz J."/>
            <person name="Weigel D."/>
            <person name="Wright S.I."/>
        </authorList>
    </citation>
    <scope>NUCLEOTIDE SEQUENCE [LARGE SCALE GENOMIC DNA]</scope>
    <source>
        <strain evidence="3">cv. Monte Gargano</strain>
    </source>
</reference>
<dbReference type="InterPro" id="IPR050354">
    <property type="entry name" value="F-box/kelch-repeat_ARATH"/>
</dbReference>
<dbReference type="Proteomes" id="UP000029121">
    <property type="component" value="Unassembled WGS sequence"/>
</dbReference>
<evidence type="ECO:0000259" key="1">
    <source>
        <dbReference type="Pfam" id="PF25210"/>
    </source>
</evidence>
<accession>R0G9P8</accession>
<dbReference type="eggNOG" id="KOG1072">
    <property type="taxonomic scope" value="Eukaryota"/>
</dbReference>
<dbReference type="Pfam" id="PF25210">
    <property type="entry name" value="Kelch_FKB95"/>
    <property type="match status" value="1"/>
</dbReference>
<name>R0G9P8_9BRAS</name>
<feature type="domain" description="FKB95-like N-terminal Kelch" evidence="1">
    <location>
        <begin position="36"/>
        <end position="136"/>
    </location>
</feature>
<dbReference type="AlphaFoldDB" id="R0G9P8"/>
<proteinExistence type="predicted"/>
<dbReference type="PANTHER" id="PTHR24414:SF184">
    <property type="entry name" value="GALACTOSE OXIDASE_KELCH REPEAT SUPERFAMILY PROTEIN"/>
    <property type="match status" value="1"/>
</dbReference>
<organism evidence="2 3">
    <name type="scientific">Capsella rubella</name>
    <dbReference type="NCBI Taxonomy" id="81985"/>
    <lineage>
        <taxon>Eukaryota</taxon>
        <taxon>Viridiplantae</taxon>
        <taxon>Streptophyta</taxon>
        <taxon>Embryophyta</taxon>
        <taxon>Tracheophyta</taxon>
        <taxon>Spermatophyta</taxon>
        <taxon>Magnoliopsida</taxon>
        <taxon>eudicotyledons</taxon>
        <taxon>Gunneridae</taxon>
        <taxon>Pentapetalae</taxon>
        <taxon>rosids</taxon>
        <taxon>malvids</taxon>
        <taxon>Brassicales</taxon>
        <taxon>Brassicaceae</taxon>
        <taxon>Camelineae</taxon>
        <taxon>Capsella</taxon>
    </lineage>
</organism>
<sequence length="152" mass="17583">MYDFRVSWRLVLDIYNIGVESVLLLLPRSNGYLKTKHKHSDSYCEIESVLYSAADGAFKWYDSQERQWRDLKGFDGLPELCFSEHVRLADYGGKMEVMRDADVPYSCIRICCAEIALQKLNTSDISGNVEWIDRVFTVFDRYTFVNVIAATV</sequence>
<evidence type="ECO:0000313" key="3">
    <source>
        <dbReference type="Proteomes" id="UP000029121"/>
    </source>
</evidence>
<gene>
    <name evidence="2" type="ORF">CARUB_v10015537mg</name>
</gene>
<evidence type="ECO:0000313" key="2">
    <source>
        <dbReference type="EMBL" id="EOA32276.1"/>
    </source>
</evidence>
<dbReference type="PANTHER" id="PTHR24414">
    <property type="entry name" value="F-BOX/KELCH-REPEAT PROTEIN SKIP4"/>
    <property type="match status" value="1"/>
</dbReference>